<dbReference type="Gene3D" id="1.10.260.40">
    <property type="entry name" value="lambda repressor-like DNA-binding domains"/>
    <property type="match status" value="1"/>
</dbReference>
<keyword evidence="1" id="KW-0238">DNA-binding</keyword>
<protein>
    <submittedName>
        <fullName evidence="3">Transcriptional regulator with XRE-family HTH domain</fullName>
    </submittedName>
</protein>
<dbReference type="AlphaFoldDB" id="A0A4R3YV92"/>
<comment type="caution">
    <text evidence="3">The sequence shown here is derived from an EMBL/GenBank/DDBJ whole genome shotgun (WGS) entry which is preliminary data.</text>
</comment>
<evidence type="ECO:0000259" key="2">
    <source>
        <dbReference type="PROSITE" id="PS50943"/>
    </source>
</evidence>
<dbReference type="Pfam" id="PF01381">
    <property type="entry name" value="HTH_3"/>
    <property type="match status" value="1"/>
</dbReference>
<dbReference type="GO" id="GO:0003677">
    <property type="term" value="F:DNA binding"/>
    <property type="evidence" value="ECO:0007669"/>
    <property type="project" value="UniProtKB-KW"/>
</dbReference>
<gene>
    <name evidence="3" type="ORF">EDD60_11637</name>
</gene>
<evidence type="ECO:0000313" key="3">
    <source>
        <dbReference type="EMBL" id="TCV96541.1"/>
    </source>
</evidence>
<dbReference type="SMART" id="SM00530">
    <property type="entry name" value="HTH_XRE"/>
    <property type="match status" value="1"/>
</dbReference>
<evidence type="ECO:0000313" key="4">
    <source>
        <dbReference type="Proteomes" id="UP000295515"/>
    </source>
</evidence>
<dbReference type="PROSITE" id="PS50943">
    <property type="entry name" value="HTH_CROC1"/>
    <property type="match status" value="1"/>
</dbReference>
<dbReference type="EMBL" id="SMCQ01000016">
    <property type="protein sequence ID" value="TCV96541.1"/>
    <property type="molecule type" value="Genomic_DNA"/>
</dbReference>
<sequence>MNTIGSRILNLRADKDIKQSDLANQIGITKSMLSKYENDINIPKADILSKIADVLDTTTDYLLCRTNNSAPLSKNNQIKFLDDYHFKIYNIADELNLANKIRLLERANTLLDLQKEQNKNQINPLKKDQ</sequence>
<dbReference type="SUPFAM" id="SSF47413">
    <property type="entry name" value="lambda repressor-like DNA-binding domains"/>
    <property type="match status" value="1"/>
</dbReference>
<dbReference type="CDD" id="cd00093">
    <property type="entry name" value="HTH_XRE"/>
    <property type="match status" value="1"/>
</dbReference>
<dbReference type="GeneID" id="98915956"/>
<dbReference type="PANTHER" id="PTHR46558:SF11">
    <property type="entry name" value="HTH-TYPE TRANSCRIPTIONAL REGULATOR XRE"/>
    <property type="match status" value="1"/>
</dbReference>
<keyword evidence="4" id="KW-1185">Reference proteome</keyword>
<feature type="domain" description="HTH cro/C1-type" evidence="2">
    <location>
        <begin position="8"/>
        <end position="62"/>
    </location>
</feature>
<name>A0A4R3YV92_9FIRM</name>
<accession>A0A4R3YV92</accession>
<dbReference type="PANTHER" id="PTHR46558">
    <property type="entry name" value="TRACRIPTIONAL REGULATORY PROTEIN-RELATED-RELATED"/>
    <property type="match status" value="1"/>
</dbReference>
<dbReference type="InterPro" id="IPR001387">
    <property type="entry name" value="Cro/C1-type_HTH"/>
</dbReference>
<organism evidence="3 4">
    <name type="scientific">Longibaculum muris</name>
    <dbReference type="NCBI Taxonomy" id="1796628"/>
    <lineage>
        <taxon>Bacteria</taxon>
        <taxon>Bacillati</taxon>
        <taxon>Bacillota</taxon>
        <taxon>Erysipelotrichia</taxon>
        <taxon>Erysipelotrichales</taxon>
        <taxon>Coprobacillaceae</taxon>
        <taxon>Longibaculum</taxon>
    </lineage>
</organism>
<evidence type="ECO:0000256" key="1">
    <source>
        <dbReference type="ARBA" id="ARBA00023125"/>
    </source>
</evidence>
<proteinExistence type="predicted"/>
<dbReference type="Proteomes" id="UP000295515">
    <property type="component" value="Unassembled WGS sequence"/>
</dbReference>
<dbReference type="InterPro" id="IPR010982">
    <property type="entry name" value="Lambda_DNA-bd_dom_sf"/>
</dbReference>
<reference evidence="3 4" key="1">
    <citation type="submission" date="2019-03" db="EMBL/GenBank/DDBJ databases">
        <title>Genomic Encyclopedia of Type Strains, Phase IV (KMG-IV): sequencing the most valuable type-strain genomes for metagenomic binning, comparative biology and taxonomic classification.</title>
        <authorList>
            <person name="Goeker M."/>
        </authorList>
    </citation>
    <scope>NUCLEOTIDE SEQUENCE [LARGE SCALE GENOMIC DNA]</scope>
    <source>
        <strain evidence="3 4">DSM 29487</strain>
    </source>
</reference>
<dbReference type="RefSeq" id="WP_066448052.1">
    <property type="nucleotide sequence ID" value="NZ_JADMQS010000032.1"/>
</dbReference>